<accession>A0A6J4TN92</accession>
<dbReference type="AlphaFoldDB" id="A0A6J4TN92"/>
<gene>
    <name evidence="1" type="ORF">AVDCRST_MAG05-4035</name>
</gene>
<dbReference type="EMBL" id="CADCVM010000443">
    <property type="protein sequence ID" value="CAA9526667.1"/>
    <property type="molecule type" value="Genomic_DNA"/>
</dbReference>
<organism evidence="1">
    <name type="scientific">uncultured Rubrobacteraceae bacterium</name>
    <dbReference type="NCBI Taxonomy" id="349277"/>
    <lineage>
        <taxon>Bacteria</taxon>
        <taxon>Bacillati</taxon>
        <taxon>Actinomycetota</taxon>
        <taxon>Rubrobacteria</taxon>
        <taxon>Rubrobacterales</taxon>
        <taxon>Rubrobacteraceae</taxon>
        <taxon>environmental samples</taxon>
    </lineage>
</organism>
<proteinExistence type="predicted"/>
<reference evidence="1" key="1">
    <citation type="submission" date="2020-02" db="EMBL/GenBank/DDBJ databases">
        <authorList>
            <person name="Meier V. D."/>
        </authorList>
    </citation>
    <scope>NUCLEOTIDE SEQUENCE</scope>
    <source>
        <strain evidence="1">AVDCRST_MAG05</strain>
    </source>
</reference>
<name>A0A6J4TN92_9ACTN</name>
<evidence type="ECO:0000313" key="1">
    <source>
        <dbReference type="EMBL" id="CAA9526667.1"/>
    </source>
</evidence>
<protein>
    <submittedName>
        <fullName evidence="1">Uncharacterized protein</fullName>
    </submittedName>
</protein>
<sequence length="44" mass="5028">MMLAVSDQPRSSWKTIAIAYMFMPESRIMKIANRMALNPRVASL</sequence>